<dbReference type="EMBL" id="GGEC01078316">
    <property type="protein sequence ID" value="MBX58800.1"/>
    <property type="molecule type" value="Transcribed_RNA"/>
</dbReference>
<accession>A0A2P2PVN5</accession>
<reference evidence="1" key="1">
    <citation type="submission" date="2018-02" db="EMBL/GenBank/DDBJ databases">
        <title>Rhizophora mucronata_Transcriptome.</title>
        <authorList>
            <person name="Meera S.P."/>
            <person name="Sreeshan A."/>
            <person name="Augustine A."/>
        </authorList>
    </citation>
    <scope>NUCLEOTIDE SEQUENCE</scope>
    <source>
        <tissue evidence="1">Leaf</tissue>
    </source>
</reference>
<evidence type="ECO:0000313" key="1">
    <source>
        <dbReference type="EMBL" id="MBX58800.1"/>
    </source>
</evidence>
<organism evidence="1">
    <name type="scientific">Rhizophora mucronata</name>
    <name type="common">Asiatic mangrove</name>
    <dbReference type="NCBI Taxonomy" id="61149"/>
    <lineage>
        <taxon>Eukaryota</taxon>
        <taxon>Viridiplantae</taxon>
        <taxon>Streptophyta</taxon>
        <taxon>Embryophyta</taxon>
        <taxon>Tracheophyta</taxon>
        <taxon>Spermatophyta</taxon>
        <taxon>Magnoliopsida</taxon>
        <taxon>eudicotyledons</taxon>
        <taxon>Gunneridae</taxon>
        <taxon>Pentapetalae</taxon>
        <taxon>rosids</taxon>
        <taxon>fabids</taxon>
        <taxon>Malpighiales</taxon>
        <taxon>Rhizophoraceae</taxon>
        <taxon>Rhizophora</taxon>
    </lineage>
</organism>
<sequence length="25" mass="3126">MRSKTIYYLNFQIQQQKIKLEFPAH</sequence>
<proteinExistence type="predicted"/>
<name>A0A2P2PVN5_RHIMU</name>
<dbReference type="AlphaFoldDB" id="A0A2P2PVN5"/>
<protein>
    <submittedName>
        <fullName evidence="1">Uncharacterized protein</fullName>
    </submittedName>
</protein>